<gene>
    <name evidence="5" type="ORF">EV190_10246</name>
</gene>
<evidence type="ECO:0000259" key="4">
    <source>
        <dbReference type="Pfam" id="PF03446"/>
    </source>
</evidence>
<dbReference type="RefSeq" id="WP_133740227.1">
    <property type="nucleotide sequence ID" value="NZ_SNYN01000002.1"/>
</dbReference>
<evidence type="ECO:0000256" key="1">
    <source>
        <dbReference type="ARBA" id="ARBA00009080"/>
    </source>
</evidence>
<comment type="similarity">
    <text evidence="1">Belongs to the HIBADH-related family.</text>
</comment>
<dbReference type="InterPro" id="IPR013328">
    <property type="entry name" value="6PGD_dom2"/>
</dbReference>
<dbReference type="InterPro" id="IPR015815">
    <property type="entry name" value="HIBADH-related"/>
</dbReference>
<dbReference type="EMBL" id="SNYN01000002">
    <property type="protein sequence ID" value="TDQ54214.1"/>
    <property type="molecule type" value="Genomic_DNA"/>
</dbReference>
<dbReference type="InterPro" id="IPR051265">
    <property type="entry name" value="HIBADH-related_NP60_sf"/>
</dbReference>
<dbReference type="GO" id="GO:0050661">
    <property type="term" value="F:NADP binding"/>
    <property type="evidence" value="ECO:0007669"/>
    <property type="project" value="InterPro"/>
</dbReference>
<sequence>MSTIAFLGVGAMGAPMARRLLAAGHPVTVWNRTRARAEPLAGGGARVARDPADAVRGADIVITMLAGPAAVLAVADAALPGLGGGARLVEMSTVGPGTVAELAARLPEGTTLVDAPVMGSVDRAATGTLSILAGGDVAPVEPVLAELGTVTRCGPAGSGAALKVVLINAVIGGVALVGEALALGDALGLPEELTRDALARGPLAGPLRRALDTDAHYPLGLAAKDTALARAAADLPLARAAHGLLLGASGIADQDLGRLVPHIRTERQETL</sequence>
<dbReference type="Pfam" id="PF03446">
    <property type="entry name" value="NAD_binding_2"/>
    <property type="match status" value="1"/>
</dbReference>
<dbReference type="PANTHER" id="PTHR43580:SF2">
    <property type="entry name" value="CYTOKINE-LIKE NUCLEAR FACTOR N-PAC"/>
    <property type="match status" value="1"/>
</dbReference>
<dbReference type="Proteomes" id="UP000295281">
    <property type="component" value="Unassembled WGS sequence"/>
</dbReference>
<feature type="domain" description="6-phosphogluconate dehydrogenase NADP-binding" evidence="4">
    <location>
        <begin position="3"/>
        <end position="149"/>
    </location>
</feature>
<dbReference type="PANTHER" id="PTHR43580">
    <property type="entry name" value="OXIDOREDUCTASE GLYR1-RELATED"/>
    <property type="match status" value="1"/>
</dbReference>
<dbReference type="InterPro" id="IPR006115">
    <property type="entry name" value="6PGDH_NADP-bd"/>
</dbReference>
<evidence type="ECO:0000313" key="5">
    <source>
        <dbReference type="EMBL" id="TDQ54214.1"/>
    </source>
</evidence>
<keyword evidence="2" id="KW-0560">Oxidoreductase</keyword>
<dbReference type="Gene3D" id="3.40.50.720">
    <property type="entry name" value="NAD(P)-binding Rossmann-like Domain"/>
    <property type="match status" value="1"/>
</dbReference>
<dbReference type="OrthoDB" id="3185659at2"/>
<dbReference type="PIRSF" id="PIRSF000103">
    <property type="entry name" value="HIBADH"/>
    <property type="match status" value="1"/>
</dbReference>
<comment type="caution">
    <text evidence="5">The sequence shown here is derived from an EMBL/GenBank/DDBJ whole genome shotgun (WGS) entry which is preliminary data.</text>
</comment>
<dbReference type="InterPro" id="IPR036291">
    <property type="entry name" value="NAD(P)-bd_dom_sf"/>
</dbReference>
<keyword evidence="6" id="KW-1185">Reference proteome</keyword>
<organism evidence="5 6">
    <name type="scientific">Actinorugispora endophytica</name>
    <dbReference type="NCBI Taxonomy" id="1605990"/>
    <lineage>
        <taxon>Bacteria</taxon>
        <taxon>Bacillati</taxon>
        <taxon>Actinomycetota</taxon>
        <taxon>Actinomycetes</taxon>
        <taxon>Streptosporangiales</taxon>
        <taxon>Nocardiopsidaceae</taxon>
        <taxon>Actinorugispora</taxon>
    </lineage>
</organism>
<accession>A0A4R6V237</accession>
<feature type="active site" evidence="3">
    <location>
        <position position="163"/>
    </location>
</feature>
<dbReference type="Gene3D" id="1.10.1040.10">
    <property type="entry name" value="N-(1-d-carboxylethyl)-l-norvaline Dehydrogenase, domain 2"/>
    <property type="match status" value="1"/>
</dbReference>
<dbReference type="SUPFAM" id="SSF48179">
    <property type="entry name" value="6-phosphogluconate dehydrogenase C-terminal domain-like"/>
    <property type="match status" value="1"/>
</dbReference>
<dbReference type="SUPFAM" id="SSF51735">
    <property type="entry name" value="NAD(P)-binding Rossmann-fold domains"/>
    <property type="match status" value="1"/>
</dbReference>
<dbReference type="GO" id="GO:0016491">
    <property type="term" value="F:oxidoreductase activity"/>
    <property type="evidence" value="ECO:0007669"/>
    <property type="project" value="UniProtKB-KW"/>
</dbReference>
<name>A0A4R6V237_9ACTN</name>
<dbReference type="AlphaFoldDB" id="A0A4R6V237"/>
<reference evidence="5 6" key="1">
    <citation type="submission" date="2019-03" db="EMBL/GenBank/DDBJ databases">
        <title>Genomic Encyclopedia of Type Strains, Phase IV (KMG-IV): sequencing the most valuable type-strain genomes for metagenomic binning, comparative biology and taxonomic classification.</title>
        <authorList>
            <person name="Goeker M."/>
        </authorList>
    </citation>
    <scope>NUCLEOTIDE SEQUENCE [LARGE SCALE GENOMIC DNA]</scope>
    <source>
        <strain evidence="5 6">DSM 46770</strain>
    </source>
</reference>
<evidence type="ECO:0000313" key="6">
    <source>
        <dbReference type="Proteomes" id="UP000295281"/>
    </source>
</evidence>
<evidence type="ECO:0000256" key="3">
    <source>
        <dbReference type="PIRSR" id="PIRSR000103-1"/>
    </source>
</evidence>
<dbReference type="InterPro" id="IPR008927">
    <property type="entry name" value="6-PGluconate_DH-like_C_sf"/>
</dbReference>
<proteinExistence type="inferred from homology"/>
<protein>
    <submittedName>
        <fullName evidence="5">3-hydroxyisobutyrate dehydrogenase</fullName>
    </submittedName>
</protein>
<evidence type="ECO:0000256" key="2">
    <source>
        <dbReference type="ARBA" id="ARBA00023002"/>
    </source>
</evidence>